<dbReference type="RefSeq" id="WP_096181788.1">
    <property type="nucleotide sequence ID" value="NZ_BDUF01000046.1"/>
</dbReference>
<sequence>MGKHVVGQFQDNDQALRAIYKLKPMFENRITVVKKAPGEQDRDLGEVTDGLTDGIPIAQGIIMNTATGAGVTGNPVSGYGKDQGADNYLEAANESHLREEANNEREAIMARYSSTLVIVETTDADREEAKRILEENGATLISLAKAGALGNDDPFVTADPIEPFSPRGYIDPNIGLGNYGIVDPLKDE</sequence>
<dbReference type="AlphaFoldDB" id="A0A292YJG7"/>
<evidence type="ECO:0000313" key="1">
    <source>
        <dbReference type="EMBL" id="GAX90078.1"/>
    </source>
</evidence>
<dbReference type="Proteomes" id="UP000217785">
    <property type="component" value="Unassembled WGS sequence"/>
</dbReference>
<name>A0A292YJG7_9BACL</name>
<protein>
    <submittedName>
        <fullName evidence="1">Uncharacterized protein</fullName>
    </submittedName>
</protein>
<dbReference type="EMBL" id="BDUF01000046">
    <property type="protein sequence ID" value="GAX90078.1"/>
    <property type="molecule type" value="Genomic_DNA"/>
</dbReference>
<proteinExistence type="predicted"/>
<evidence type="ECO:0000313" key="2">
    <source>
        <dbReference type="Proteomes" id="UP000217785"/>
    </source>
</evidence>
<organism evidence="1 2">
    <name type="scientific">Effusibacillus lacus</name>
    <dbReference type="NCBI Taxonomy" id="1348429"/>
    <lineage>
        <taxon>Bacteria</taxon>
        <taxon>Bacillati</taxon>
        <taxon>Bacillota</taxon>
        <taxon>Bacilli</taxon>
        <taxon>Bacillales</taxon>
        <taxon>Alicyclobacillaceae</taxon>
        <taxon>Effusibacillus</taxon>
    </lineage>
</organism>
<comment type="caution">
    <text evidence="1">The sequence shown here is derived from an EMBL/GenBank/DDBJ whole genome shotgun (WGS) entry which is preliminary data.</text>
</comment>
<keyword evidence="2" id="KW-1185">Reference proteome</keyword>
<gene>
    <name evidence="1" type="ORF">EFBL_1704</name>
</gene>
<reference evidence="2" key="1">
    <citation type="submission" date="2017-07" db="EMBL/GenBank/DDBJ databases">
        <title>Draft genome sequence of Effusibacillus lacus strain skLN1.</title>
        <authorList>
            <person name="Watanabe M."/>
            <person name="Kojima H."/>
            <person name="Fukui M."/>
        </authorList>
    </citation>
    <scope>NUCLEOTIDE SEQUENCE [LARGE SCALE GENOMIC DNA]</scope>
    <source>
        <strain evidence="2">skLN1</strain>
    </source>
</reference>
<accession>A0A292YJG7</accession>